<reference evidence="6" key="5">
    <citation type="submission" date="2019-12" db="EMBL/GenBank/DDBJ databases">
        <authorList>
            <consortium name="NCBI Pathogen Detection Project"/>
        </authorList>
    </citation>
    <scope>NUCLEOTIDE SEQUENCE</scope>
    <source>
        <strain evidence="6">1930</strain>
    </source>
</reference>
<evidence type="ECO:0000313" key="9">
    <source>
        <dbReference type="EMBL" id="OXE33289.1"/>
    </source>
</evidence>
<dbReference type="EMBL" id="JABCLD010000444">
    <property type="protein sequence ID" value="NMU24672.1"/>
    <property type="molecule type" value="Genomic_DNA"/>
</dbReference>
<reference evidence="12" key="7">
    <citation type="submission" date="2022-12" db="EMBL/GenBank/DDBJ databases">
        <title>Vibrio parahaemolyticus become highly virulent by producing novel Tc toxins.</title>
        <authorList>
            <person name="Yang F."/>
            <person name="You Y."/>
            <person name="Lai Q."/>
            <person name="Xu L."/>
            <person name="Li F."/>
        </authorList>
    </citation>
    <scope>NUCLEOTIDE SEQUENCE</scope>
    <source>
        <strain evidence="12">Vp-HL-202005</strain>
    </source>
</reference>
<evidence type="ECO:0000313" key="8">
    <source>
        <dbReference type="EMBL" id="NMU24672.1"/>
    </source>
</evidence>
<proteinExistence type="inferred from homology"/>
<comment type="subcellular location">
    <subcellularLocation>
        <location evidence="5">Cell membrane</location>
        <topology evidence="5">Multi-pass membrane protein</topology>
    </subcellularLocation>
</comment>
<dbReference type="EMBL" id="CP114194">
    <property type="protein sequence ID" value="WAT90036.1"/>
    <property type="molecule type" value="Genomic_DNA"/>
</dbReference>
<dbReference type="InterPro" id="IPR034804">
    <property type="entry name" value="SQR/QFR_C/D"/>
</dbReference>
<protein>
    <recommendedName>
        <fullName evidence="5">Fumarate reductase subunit C</fullName>
    </recommendedName>
    <alternativeName>
        <fullName evidence="5">Quinol-fumarate reductase subunit C</fullName>
        <shortName evidence="5">QFR subunit C</shortName>
    </alternativeName>
</protein>
<dbReference type="Proteomes" id="UP000214596">
    <property type="component" value="Unassembled WGS sequence"/>
</dbReference>
<dbReference type="SUPFAM" id="SSF81343">
    <property type="entry name" value="Fumarate reductase respiratory complex transmembrane subunits"/>
    <property type="match status" value="1"/>
</dbReference>
<dbReference type="Proteomes" id="UP000464718">
    <property type="component" value="Chromosome i"/>
</dbReference>
<evidence type="ECO:0000313" key="10">
    <source>
        <dbReference type="EMBL" id="QHH10762.1"/>
    </source>
</evidence>
<keyword evidence="1 5" id="KW-1003">Cell membrane</keyword>
<evidence type="ECO:0000313" key="7">
    <source>
        <dbReference type="EMBL" id="MDS1824069.1"/>
    </source>
</evidence>
<comment type="similarity">
    <text evidence="5">Belongs to the FrdC family.</text>
</comment>
<evidence type="ECO:0000313" key="13">
    <source>
        <dbReference type="Proteomes" id="UP000214596"/>
    </source>
</evidence>
<feature type="transmembrane region" description="Helical" evidence="5">
    <location>
        <begin position="107"/>
        <end position="126"/>
    </location>
</feature>
<dbReference type="GO" id="GO:0005886">
    <property type="term" value="C:plasma membrane"/>
    <property type="evidence" value="ECO:0007669"/>
    <property type="project" value="UniProtKB-SubCell"/>
</dbReference>
<evidence type="ECO:0000256" key="5">
    <source>
        <dbReference type="HAMAP-Rule" id="MF_00708"/>
    </source>
</evidence>
<dbReference type="PIRSF" id="PIRSF000180">
    <property type="entry name" value="FrdC"/>
    <property type="match status" value="1"/>
</dbReference>
<evidence type="ECO:0000256" key="1">
    <source>
        <dbReference type="ARBA" id="ARBA00022475"/>
    </source>
</evidence>
<name>A0A072FGQ8_VIBPH</name>
<evidence type="ECO:0000313" key="11">
    <source>
        <dbReference type="EMBL" id="TXN14185.1"/>
    </source>
</evidence>
<reference evidence="9 13" key="1">
    <citation type="journal article" date="2017" name="Appl. Environ. Microbiol.">
        <title>Parallel evolution of two clades of a major Atlantic endemic Vibrio parahaemolyticus pathogen lineage by independent acquisition of related pathogenicity islands.</title>
        <authorList>
            <person name="Xu F."/>
            <person name="Gonzalez-Escalona N."/>
            <person name="Drees K.P."/>
            <person name="Sebra R.P."/>
            <person name="Cooper V.S."/>
            <person name="Jones S.H."/>
            <person name="Whistler C.A."/>
        </authorList>
    </citation>
    <scope>NUCLEOTIDE SEQUENCE [LARGE SCALE GENOMIC DNA]</scope>
    <source>
        <strain evidence="9 13">MAVP-3</strain>
    </source>
</reference>
<dbReference type="SMR" id="A0A072FGQ8"/>
<reference evidence="7" key="8">
    <citation type="submission" date="2023-06" db="EMBL/GenBank/DDBJ databases">
        <title>Genomic Diversity of Vibrio spp. and Metagenomic Analysis of Pathogens in Florida Gulf Coastal Waters Following Hurricane Ian.</title>
        <authorList>
            <person name="Brumfield K.D."/>
        </authorList>
    </citation>
    <scope>NUCLEOTIDE SEQUENCE</scope>
    <source>
        <strain evidence="7">WBS2B-138</strain>
    </source>
</reference>
<dbReference type="EMBL" id="DACQKT010000014">
    <property type="protein sequence ID" value="HAS6679399.1"/>
    <property type="molecule type" value="Genomic_DNA"/>
</dbReference>
<evidence type="ECO:0000313" key="6">
    <source>
        <dbReference type="EMBL" id="HAS6679399.1"/>
    </source>
</evidence>
<evidence type="ECO:0000256" key="3">
    <source>
        <dbReference type="ARBA" id="ARBA00022989"/>
    </source>
</evidence>
<reference evidence="6" key="2">
    <citation type="journal article" date="2018" name="Genome Biol.">
        <title>SKESA: strategic k-mer extension for scrupulous assemblies.</title>
        <authorList>
            <person name="Souvorov A."/>
            <person name="Agarwala R."/>
            <person name="Lipman D.J."/>
        </authorList>
    </citation>
    <scope>NUCLEOTIDE SEQUENCE</scope>
    <source>
        <strain evidence="6">1930</strain>
    </source>
</reference>
<dbReference type="RefSeq" id="WP_005381491.1">
    <property type="nucleotide sequence ID" value="NZ_CABMHD010000004.1"/>
</dbReference>
<dbReference type="GO" id="GO:0000104">
    <property type="term" value="F:succinate dehydrogenase activity"/>
    <property type="evidence" value="ECO:0007669"/>
    <property type="project" value="UniProtKB-UniRule"/>
</dbReference>
<evidence type="ECO:0000313" key="16">
    <source>
        <dbReference type="Proteomes" id="UP000555836"/>
    </source>
</evidence>
<dbReference type="EMBL" id="NIXT01000351">
    <property type="protein sequence ID" value="OXE33289.1"/>
    <property type="molecule type" value="Genomic_DNA"/>
</dbReference>
<dbReference type="OrthoDB" id="8909678at2"/>
<dbReference type="InterPro" id="IPR003510">
    <property type="entry name" value="Fumarate_red_C"/>
</dbReference>
<dbReference type="Proteomes" id="UP000856022">
    <property type="component" value="Unassembled WGS sequence"/>
</dbReference>
<gene>
    <name evidence="5 8" type="primary">frdC</name>
    <name evidence="9" type="ORF">CA163_08305</name>
    <name evidence="10" type="ORF">EHC69_16185</name>
    <name evidence="11" type="ORF">FVP01_21105</name>
    <name evidence="8" type="ORF">HKB21_03445</name>
    <name evidence="6" type="ORF">I7278_21620</name>
    <name evidence="12" type="ORF">O1Q84_15845</name>
    <name evidence="7" type="ORF">QX249_25895</name>
</gene>
<evidence type="ECO:0000313" key="12">
    <source>
        <dbReference type="EMBL" id="WAT90036.1"/>
    </source>
</evidence>
<reference evidence="11 14" key="4">
    <citation type="submission" date="2019-08" db="EMBL/GenBank/DDBJ databases">
        <title>Emerging of two pre-pandemic pathogenic O4:KUT lineages of Vibrio parahaemolyticus in coastal eastern China.</title>
        <authorList>
            <person name="Yu H."/>
        </authorList>
    </citation>
    <scope>NUCLEOTIDE SEQUENCE [LARGE SCALE GENOMIC DNA]</scope>
    <source>
        <strain evidence="11 14">HZ17-383</strain>
    </source>
</reference>
<reference evidence="10 15" key="3">
    <citation type="submission" date="2018-12" db="EMBL/GenBank/DDBJ databases">
        <title>Genomic insights into the evolutionary origins and pathogenicity of five Vibrio parahaemolyticus strains isolated from the shrimp with acute hepatopancreatic necrosis disease (AHPND).</title>
        <authorList>
            <person name="Yang Q."/>
            <person name="Dong X."/>
            <person name="Xie G."/>
            <person name="Fu S."/>
            <person name="Zou P."/>
            <person name="Sun J."/>
            <person name="Wang Y."/>
            <person name="Huang J."/>
        </authorList>
    </citation>
    <scope>NUCLEOTIDE SEQUENCE [LARGE SCALE GENOMIC DNA]</scope>
    <source>
        <strain evidence="10 15">20160303005-1</strain>
    </source>
</reference>
<dbReference type="Gene3D" id="1.20.1300.10">
    <property type="entry name" value="Fumarate reductase/succinate dehydrogenase, transmembrane subunit"/>
    <property type="match status" value="1"/>
</dbReference>
<dbReference type="Proteomes" id="UP000321504">
    <property type="component" value="Unassembled WGS sequence"/>
</dbReference>
<dbReference type="Proteomes" id="UP000555836">
    <property type="component" value="Unassembled WGS sequence"/>
</dbReference>
<dbReference type="GO" id="GO:0045283">
    <property type="term" value="C:fumarate reductase complex"/>
    <property type="evidence" value="ECO:0007669"/>
    <property type="project" value="UniProtKB-UniRule"/>
</dbReference>
<dbReference type="STRING" id="670.ACZ92_08215"/>
<feature type="transmembrane region" description="Helical" evidence="5">
    <location>
        <begin position="21"/>
        <end position="47"/>
    </location>
</feature>
<comment type="subunit">
    <text evidence="5">Part of an enzyme complex containing four subunits: a flavoprotein (FrdA), an iron-sulfur protein (FrdB), and two hydrophobic anchor proteins (FrdC and FrdD).</text>
</comment>
<dbReference type="Proteomes" id="UP001156560">
    <property type="component" value="Chromosome 1"/>
</dbReference>
<dbReference type="GeneID" id="75166341"/>
<keyword evidence="4 5" id="KW-0472">Membrane</keyword>
<dbReference type="CDD" id="cd00546">
    <property type="entry name" value="QFR_TypeD_subunitC"/>
    <property type="match status" value="1"/>
</dbReference>
<keyword evidence="3 5" id="KW-1133">Transmembrane helix</keyword>
<dbReference type="EMBL" id="VRMQ01000007">
    <property type="protein sequence ID" value="TXN14185.1"/>
    <property type="molecule type" value="Genomic_DNA"/>
</dbReference>
<reference evidence="8 16" key="6">
    <citation type="submission" date="2020-04" db="EMBL/GenBank/DDBJ databases">
        <title>Whole-genome sequencing of Vibrio spp. from China reveals different genetic environments of blaCTX-M-14 among diverse lineages.</title>
        <authorList>
            <person name="Zheng Z."/>
            <person name="Ye L."/>
            <person name="Chen S."/>
        </authorList>
    </citation>
    <scope>NUCLEOTIDE SEQUENCE [LARGE SCALE GENOMIC DNA]</scope>
    <source>
        <strain evidence="8 16">Vb0574</strain>
    </source>
</reference>
<accession>A0A072FGQ8</accession>
<dbReference type="EMBL" id="CP034298">
    <property type="protein sequence ID" value="QHH10762.1"/>
    <property type="molecule type" value="Genomic_DNA"/>
</dbReference>
<dbReference type="Proteomes" id="UP001253193">
    <property type="component" value="Unassembled WGS sequence"/>
</dbReference>
<feature type="transmembrane region" description="Helical" evidence="5">
    <location>
        <begin position="67"/>
        <end position="87"/>
    </location>
</feature>
<evidence type="ECO:0000313" key="15">
    <source>
        <dbReference type="Proteomes" id="UP000464718"/>
    </source>
</evidence>
<dbReference type="HAMAP" id="MF_00708">
    <property type="entry name" value="Fumarate_red_C"/>
    <property type="match status" value="1"/>
</dbReference>
<sequence length="127" mass="14624">MSNRKPYVREVKRTWWKNHPFYRFYMLREATVLPLILFTLFLTFGLGCLVKGPEAWQGWLAFMANPIVVAINIVALLGSLFHAQTFFSMMPQVMPIRLKGKPVDKKIIVLTQWAAVAFISLIVLIVV</sequence>
<dbReference type="OMA" id="MTATWWQ"/>
<evidence type="ECO:0000313" key="14">
    <source>
        <dbReference type="Proteomes" id="UP000321504"/>
    </source>
</evidence>
<organism evidence="8 16">
    <name type="scientific">Vibrio parahaemolyticus</name>
    <dbReference type="NCBI Taxonomy" id="670"/>
    <lineage>
        <taxon>Bacteria</taxon>
        <taxon>Pseudomonadati</taxon>
        <taxon>Pseudomonadota</taxon>
        <taxon>Gammaproteobacteria</taxon>
        <taxon>Vibrionales</taxon>
        <taxon>Vibrionaceae</taxon>
        <taxon>Vibrio</taxon>
    </lineage>
</organism>
<keyword evidence="8" id="KW-0560">Oxidoreductase</keyword>
<dbReference type="NCBIfam" id="NF003445">
    <property type="entry name" value="PRK04987.1"/>
    <property type="match status" value="1"/>
</dbReference>
<dbReference type="Pfam" id="PF02300">
    <property type="entry name" value="Fumarate_red_C"/>
    <property type="match status" value="1"/>
</dbReference>
<keyword evidence="2 5" id="KW-0812">Transmembrane</keyword>
<dbReference type="GeneID" id="1190405"/>
<evidence type="ECO:0000256" key="2">
    <source>
        <dbReference type="ARBA" id="ARBA00022692"/>
    </source>
</evidence>
<dbReference type="AlphaFoldDB" id="A0A072FGQ8"/>
<comment type="function">
    <text evidence="5">Anchors the catalytic components of the fumarate reductase complex to the cell membrane, binds quinones.</text>
</comment>
<evidence type="ECO:0000256" key="4">
    <source>
        <dbReference type="ARBA" id="ARBA00023136"/>
    </source>
</evidence>
<dbReference type="EMBL" id="JAUHGG010000015">
    <property type="protein sequence ID" value="MDS1824069.1"/>
    <property type="molecule type" value="Genomic_DNA"/>
</dbReference>